<dbReference type="Gene3D" id="3.40.190.290">
    <property type="match status" value="1"/>
</dbReference>
<evidence type="ECO:0000256" key="2">
    <source>
        <dbReference type="ARBA" id="ARBA00023015"/>
    </source>
</evidence>
<reference evidence="6 7" key="1">
    <citation type="journal article" date="2017" name="Front. Microbiol.">
        <title>Strong Genomic and Phenotypic Heterogeneity in the Aeromonas sobria Species Complex.</title>
        <authorList>
            <person name="Gauthier J."/>
            <person name="Vincent A.T."/>
            <person name="Charette S.J."/>
            <person name="Derome N."/>
        </authorList>
    </citation>
    <scope>NUCLEOTIDE SEQUENCE [LARGE SCALE GENOMIC DNA]</scope>
    <source>
        <strain evidence="6 7">TM18</strain>
    </source>
</reference>
<dbReference type="EMBL" id="NQMM01000052">
    <property type="protein sequence ID" value="PKQ73879.1"/>
    <property type="molecule type" value="Genomic_DNA"/>
</dbReference>
<name>A0A2N3IQU2_AERSO</name>
<dbReference type="InterPro" id="IPR036390">
    <property type="entry name" value="WH_DNA-bd_sf"/>
</dbReference>
<protein>
    <submittedName>
        <fullName evidence="6">LysR family transcriptional regulator</fullName>
    </submittedName>
</protein>
<feature type="domain" description="HTH lysR-type" evidence="5">
    <location>
        <begin position="5"/>
        <end position="62"/>
    </location>
</feature>
<evidence type="ECO:0000256" key="3">
    <source>
        <dbReference type="ARBA" id="ARBA00023125"/>
    </source>
</evidence>
<evidence type="ECO:0000313" key="6">
    <source>
        <dbReference type="EMBL" id="PKQ73879.1"/>
    </source>
</evidence>
<evidence type="ECO:0000313" key="7">
    <source>
        <dbReference type="Proteomes" id="UP000233467"/>
    </source>
</evidence>
<dbReference type="PANTHER" id="PTHR30537">
    <property type="entry name" value="HTH-TYPE TRANSCRIPTIONAL REGULATOR"/>
    <property type="match status" value="1"/>
</dbReference>
<dbReference type="Gene3D" id="1.10.10.10">
    <property type="entry name" value="Winged helix-like DNA-binding domain superfamily/Winged helix DNA-binding domain"/>
    <property type="match status" value="1"/>
</dbReference>
<evidence type="ECO:0000256" key="4">
    <source>
        <dbReference type="ARBA" id="ARBA00023163"/>
    </source>
</evidence>
<dbReference type="GO" id="GO:0006351">
    <property type="term" value="P:DNA-templated transcription"/>
    <property type="evidence" value="ECO:0007669"/>
    <property type="project" value="TreeGrafter"/>
</dbReference>
<keyword evidence="4" id="KW-0804">Transcription</keyword>
<dbReference type="PANTHER" id="PTHR30537:SF5">
    <property type="entry name" value="HTH-TYPE TRANSCRIPTIONAL ACTIVATOR TTDR-RELATED"/>
    <property type="match status" value="1"/>
</dbReference>
<keyword evidence="3" id="KW-0238">DNA-binding</keyword>
<dbReference type="CDD" id="cd08422">
    <property type="entry name" value="PBP2_CrgA_like"/>
    <property type="match status" value="1"/>
</dbReference>
<dbReference type="Proteomes" id="UP000233467">
    <property type="component" value="Unassembled WGS sequence"/>
</dbReference>
<comment type="caution">
    <text evidence="6">The sequence shown here is derived from an EMBL/GenBank/DDBJ whole genome shotgun (WGS) entry which is preliminary data.</text>
</comment>
<dbReference type="GO" id="GO:0043565">
    <property type="term" value="F:sequence-specific DNA binding"/>
    <property type="evidence" value="ECO:0007669"/>
    <property type="project" value="TreeGrafter"/>
</dbReference>
<dbReference type="InterPro" id="IPR058163">
    <property type="entry name" value="LysR-type_TF_proteobact-type"/>
</dbReference>
<dbReference type="GO" id="GO:0003700">
    <property type="term" value="F:DNA-binding transcription factor activity"/>
    <property type="evidence" value="ECO:0007669"/>
    <property type="project" value="InterPro"/>
</dbReference>
<dbReference type="Pfam" id="PF00126">
    <property type="entry name" value="HTH_1"/>
    <property type="match status" value="1"/>
</dbReference>
<dbReference type="SUPFAM" id="SSF46785">
    <property type="entry name" value="Winged helix' DNA-binding domain"/>
    <property type="match status" value="1"/>
</dbReference>
<evidence type="ECO:0000256" key="1">
    <source>
        <dbReference type="ARBA" id="ARBA00009437"/>
    </source>
</evidence>
<comment type="similarity">
    <text evidence="1">Belongs to the LysR transcriptional regulatory family.</text>
</comment>
<keyword evidence="7" id="KW-1185">Reference proteome</keyword>
<accession>A0A2N3IQU2</accession>
<organism evidence="6 7">
    <name type="scientific">Aeromonas sobria</name>
    <dbReference type="NCBI Taxonomy" id="646"/>
    <lineage>
        <taxon>Bacteria</taxon>
        <taxon>Pseudomonadati</taxon>
        <taxon>Pseudomonadota</taxon>
        <taxon>Gammaproteobacteria</taxon>
        <taxon>Aeromonadales</taxon>
        <taxon>Aeromonadaceae</taxon>
        <taxon>Aeromonas</taxon>
    </lineage>
</organism>
<dbReference type="SUPFAM" id="SSF53850">
    <property type="entry name" value="Periplasmic binding protein-like II"/>
    <property type="match status" value="1"/>
</dbReference>
<proteinExistence type="inferred from homology"/>
<keyword evidence="2" id="KW-0805">Transcription regulation</keyword>
<sequence length="302" mass="33534">MRTGMELNALRIFIAVVENSSFVGASKTLQIPTSNVSRCISQLEEALDLQLIERTTRHMKLTQAGQLLYTRVKPLLESLEQTEAELTSQQIQLKGPLRICIPNEAGPKLLGTAIADFACQHPEIKISCITNLSGLESLREDLDMAIIIHRGKMDDCDYIANHLTTIPCTVVGSPSLIQKWGLPNHTSQLKALPCITTVSALKGMPWQFTHTSSEFSTIQVNEHYRVNSGELALKAAIAGVGFAILAKVSCQEFIDDGRLIEIELELPPAPLQLFAVYANRQYLPAKTRVFIEFVRQNIMNYT</sequence>
<gene>
    <name evidence="6" type="ORF">CJP16_19025</name>
</gene>
<dbReference type="Pfam" id="PF03466">
    <property type="entry name" value="LysR_substrate"/>
    <property type="match status" value="1"/>
</dbReference>
<dbReference type="RefSeq" id="WP_101325965.1">
    <property type="nucleotide sequence ID" value="NZ_CAMTHQ010000011.1"/>
</dbReference>
<dbReference type="InterPro" id="IPR036388">
    <property type="entry name" value="WH-like_DNA-bd_sf"/>
</dbReference>
<dbReference type="PROSITE" id="PS50931">
    <property type="entry name" value="HTH_LYSR"/>
    <property type="match status" value="1"/>
</dbReference>
<dbReference type="InterPro" id="IPR005119">
    <property type="entry name" value="LysR_subst-bd"/>
</dbReference>
<evidence type="ECO:0000259" key="5">
    <source>
        <dbReference type="PROSITE" id="PS50931"/>
    </source>
</evidence>
<dbReference type="AlphaFoldDB" id="A0A2N3IQU2"/>
<dbReference type="FunFam" id="1.10.10.10:FF:000001">
    <property type="entry name" value="LysR family transcriptional regulator"/>
    <property type="match status" value="1"/>
</dbReference>
<dbReference type="InterPro" id="IPR000847">
    <property type="entry name" value="LysR_HTH_N"/>
</dbReference>